<dbReference type="InterPro" id="IPR003959">
    <property type="entry name" value="ATPase_AAA_core"/>
</dbReference>
<dbReference type="InterPro" id="IPR051396">
    <property type="entry name" value="Bact_Antivir_Def_Nuclease"/>
</dbReference>
<name>A0A517ZQ15_9PLAN</name>
<organism evidence="2 3">
    <name type="scientific">Symmachiella dynata</name>
    <dbReference type="NCBI Taxonomy" id="2527995"/>
    <lineage>
        <taxon>Bacteria</taxon>
        <taxon>Pseudomonadati</taxon>
        <taxon>Planctomycetota</taxon>
        <taxon>Planctomycetia</taxon>
        <taxon>Planctomycetales</taxon>
        <taxon>Planctomycetaceae</taxon>
        <taxon>Symmachiella</taxon>
    </lineage>
</organism>
<keyword evidence="3" id="KW-1185">Reference proteome</keyword>
<dbReference type="KEGG" id="sdyn:Mal52_30640"/>
<dbReference type="InterPro" id="IPR003593">
    <property type="entry name" value="AAA+_ATPase"/>
</dbReference>
<dbReference type="GO" id="GO:0005524">
    <property type="term" value="F:ATP binding"/>
    <property type="evidence" value="ECO:0007669"/>
    <property type="project" value="InterPro"/>
</dbReference>
<dbReference type="Pfam" id="PF13304">
    <property type="entry name" value="AAA_21"/>
    <property type="match status" value="1"/>
</dbReference>
<dbReference type="SMART" id="SM00382">
    <property type="entry name" value="AAA"/>
    <property type="match status" value="1"/>
</dbReference>
<proteinExistence type="predicted"/>
<evidence type="ECO:0000313" key="2">
    <source>
        <dbReference type="EMBL" id="QDU44579.1"/>
    </source>
</evidence>
<dbReference type="Proteomes" id="UP000319383">
    <property type="component" value="Chromosome"/>
</dbReference>
<dbReference type="SUPFAM" id="SSF52540">
    <property type="entry name" value="P-loop containing nucleoside triphosphate hydrolases"/>
    <property type="match status" value="1"/>
</dbReference>
<dbReference type="InterPro" id="IPR027417">
    <property type="entry name" value="P-loop_NTPase"/>
</dbReference>
<dbReference type="EMBL" id="CP036276">
    <property type="protein sequence ID" value="QDU44579.1"/>
    <property type="molecule type" value="Genomic_DNA"/>
</dbReference>
<reference evidence="2 3" key="1">
    <citation type="submission" date="2019-02" db="EMBL/GenBank/DDBJ databases">
        <title>Deep-cultivation of Planctomycetes and their phenomic and genomic characterization uncovers novel biology.</title>
        <authorList>
            <person name="Wiegand S."/>
            <person name="Jogler M."/>
            <person name="Boedeker C."/>
            <person name="Pinto D."/>
            <person name="Vollmers J."/>
            <person name="Rivas-Marin E."/>
            <person name="Kohn T."/>
            <person name="Peeters S.H."/>
            <person name="Heuer A."/>
            <person name="Rast P."/>
            <person name="Oberbeckmann S."/>
            <person name="Bunk B."/>
            <person name="Jeske O."/>
            <person name="Meyerdierks A."/>
            <person name="Storesund J.E."/>
            <person name="Kallscheuer N."/>
            <person name="Luecker S."/>
            <person name="Lage O.M."/>
            <person name="Pohl T."/>
            <person name="Merkel B.J."/>
            <person name="Hornburger P."/>
            <person name="Mueller R.-W."/>
            <person name="Bruemmer F."/>
            <person name="Labrenz M."/>
            <person name="Spormann A.M."/>
            <person name="Op den Camp H."/>
            <person name="Overmann J."/>
            <person name="Amann R."/>
            <person name="Jetten M.S.M."/>
            <person name="Mascher T."/>
            <person name="Medema M.H."/>
            <person name="Devos D.P."/>
            <person name="Kaster A.-K."/>
            <person name="Ovreas L."/>
            <person name="Rohde M."/>
            <person name="Galperin M.Y."/>
            <person name="Jogler C."/>
        </authorList>
    </citation>
    <scope>NUCLEOTIDE SEQUENCE [LARGE SCALE GENOMIC DNA]</scope>
    <source>
        <strain evidence="2 3">Mal52</strain>
    </source>
</reference>
<dbReference type="Pfam" id="PF14491">
    <property type="entry name" value="DUF4435"/>
    <property type="match status" value="1"/>
</dbReference>
<protein>
    <submittedName>
        <fullName evidence="2">Recombination protein F</fullName>
    </submittedName>
</protein>
<dbReference type="InterPro" id="IPR029492">
    <property type="entry name" value="DUF4435"/>
</dbReference>
<dbReference type="RefSeq" id="WP_145376916.1">
    <property type="nucleotide sequence ID" value="NZ_CP036276.1"/>
</dbReference>
<sequence>MKISYFKIENFRNIRFAECENPPDFVVICGGNGCGKSAILQALMTAKERAGAYGGFNVDPRAVTANASNAIIEVRISFSESERTWYQENHGKECPEFDNVIINISTGGQGRATKRSDFTRTLLSTFSRKYKGSPGFFDYIDAHRIHDKKEVSTWDASSLSEERVKQTLGASGREKFQFTKEFLASKVLRDLQLLQAAHRQNKGTKVLMDSVAPIQRFFNRFFSPMEFVDVRIDTSPFQFIIRTPHGDIDIDDLSAGEKEILNTYIRFHQLQPRDAVILFDEADAHLHPDLERRYLQELRTIGEGNQVWLTTHSPEMMIEAGSESLYTVLKEPPSEGQNQFVRVTSSEELHTALSELMGSRGLVSFNQHIVFIEGTDASTDRRLYERFYPPNEYNISFVPAGDSRVIGRVAERVNQLLSESIGFQQFHAIVDGDFERAVPDPPDGRLHRLPVYHVENFLLDENIILSVLSEVLSERCPYEDEDSMVSSLHQLMVEDAHLMPFAKAVLDSDRARKAREVRDAIFSGNDDQSIEKGFESYAEALAEARSILEGAISDDTWRSRCKARDLLRALCGKHGINYEHFRNLVISRMDGPPPGLQAIIGKILES</sequence>
<dbReference type="AlphaFoldDB" id="A0A517ZQ15"/>
<accession>A0A517ZQ15</accession>
<evidence type="ECO:0000259" key="1">
    <source>
        <dbReference type="SMART" id="SM00382"/>
    </source>
</evidence>
<dbReference type="GO" id="GO:0016887">
    <property type="term" value="F:ATP hydrolysis activity"/>
    <property type="evidence" value="ECO:0007669"/>
    <property type="project" value="InterPro"/>
</dbReference>
<gene>
    <name evidence="2" type="ORF">Mal52_30640</name>
</gene>
<feature type="domain" description="AAA+ ATPase" evidence="1">
    <location>
        <begin position="22"/>
        <end position="331"/>
    </location>
</feature>
<dbReference type="PANTHER" id="PTHR43581:SF4">
    <property type="entry name" value="ATP_GTP PHOSPHATASE"/>
    <property type="match status" value="1"/>
</dbReference>
<dbReference type="PANTHER" id="PTHR43581">
    <property type="entry name" value="ATP/GTP PHOSPHATASE"/>
    <property type="match status" value="1"/>
</dbReference>
<evidence type="ECO:0000313" key="3">
    <source>
        <dbReference type="Proteomes" id="UP000319383"/>
    </source>
</evidence>
<dbReference type="Gene3D" id="3.40.50.300">
    <property type="entry name" value="P-loop containing nucleotide triphosphate hydrolases"/>
    <property type="match status" value="1"/>
</dbReference>